<evidence type="ECO:0000256" key="10">
    <source>
        <dbReference type="ARBA" id="ARBA00023136"/>
    </source>
</evidence>
<evidence type="ECO:0000256" key="12">
    <source>
        <dbReference type="ARBA" id="ARBA00023180"/>
    </source>
</evidence>
<evidence type="ECO:0000256" key="7">
    <source>
        <dbReference type="ARBA" id="ARBA00022837"/>
    </source>
</evidence>
<dbReference type="FunFam" id="2.60.40.60:FF:000098">
    <property type="entry name" value="cadherin-23 isoform X1"/>
    <property type="match status" value="1"/>
</dbReference>
<dbReference type="FunFam" id="2.60.40.60:FF:000266">
    <property type="entry name" value="Cadherin 23"/>
    <property type="match status" value="1"/>
</dbReference>
<evidence type="ECO:0000259" key="16">
    <source>
        <dbReference type="PROSITE" id="PS50268"/>
    </source>
</evidence>
<accession>A0A8S4FHZ0</accession>
<keyword evidence="11" id="KW-1015">Disulfide bond</keyword>
<evidence type="ECO:0000256" key="13">
    <source>
        <dbReference type="ARBA" id="ARBA00059331"/>
    </source>
</evidence>
<evidence type="ECO:0000256" key="2">
    <source>
        <dbReference type="ARBA" id="ARBA00022475"/>
    </source>
</evidence>
<feature type="domain" description="Cadherin" evidence="16">
    <location>
        <begin position="1093"/>
        <end position="1209"/>
    </location>
</feature>
<keyword evidence="18" id="KW-1185">Reference proteome</keyword>
<dbReference type="GO" id="GO:0048731">
    <property type="term" value="P:system development"/>
    <property type="evidence" value="ECO:0007669"/>
    <property type="project" value="UniProtKB-ARBA"/>
</dbReference>
<feature type="domain" description="Cadherin" evidence="16">
    <location>
        <begin position="1210"/>
        <end position="1316"/>
    </location>
</feature>
<feature type="domain" description="Cadherin" evidence="16">
    <location>
        <begin position="510"/>
        <end position="611"/>
    </location>
</feature>
<keyword evidence="4 15" id="KW-0812">Transmembrane</keyword>
<proteinExistence type="predicted"/>
<keyword evidence="7 14" id="KW-0106">Calcium</keyword>
<evidence type="ECO:0000256" key="6">
    <source>
        <dbReference type="ARBA" id="ARBA00022737"/>
    </source>
</evidence>
<reference evidence="17" key="1">
    <citation type="submission" date="2020-11" db="EMBL/GenBank/DDBJ databases">
        <authorList>
            <person name="Whiteford S."/>
        </authorList>
    </citation>
    <scope>NUCLEOTIDE SEQUENCE</scope>
</reference>
<keyword evidence="9 15" id="KW-1133">Transmembrane helix</keyword>
<dbReference type="FunFam" id="2.60.40.60:FF:000296">
    <property type="entry name" value="Cadherin 74A, isoform A"/>
    <property type="match status" value="1"/>
</dbReference>
<comment type="subcellular location">
    <subcellularLocation>
        <location evidence="1">Cell membrane</location>
        <topology evidence="1">Single-pass type I membrane protein</topology>
    </subcellularLocation>
</comment>
<feature type="domain" description="Cadherin" evidence="16">
    <location>
        <begin position="612"/>
        <end position="724"/>
    </location>
</feature>
<keyword evidence="6" id="KW-0677">Repeat</keyword>
<evidence type="ECO:0000256" key="11">
    <source>
        <dbReference type="ARBA" id="ARBA00023157"/>
    </source>
</evidence>
<feature type="domain" description="Cadherin" evidence="16">
    <location>
        <begin position="989"/>
        <end position="1092"/>
    </location>
</feature>
<evidence type="ECO:0000256" key="1">
    <source>
        <dbReference type="ARBA" id="ARBA00004251"/>
    </source>
</evidence>
<dbReference type="SMART" id="SM00112">
    <property type="entry name" value="CA"/>
    <property type="match status" value="13"/>
</dbReference>
<evidence type="ECO:0000256" key="8">
    <source>
        <dbReference type="ARBA" id="ARBA00022889"/>
    </source>
</evidence>
<dbReference type="EMBL" id="CAJHNJ030000033">
    <property type="protein sequence ID" value="CAG9126904.1"/>
    <property type="molecule type" value="Genomic_DNA"/>
</dbReference>
<dbReference type="PROSITE" id="PS00232">
    <property type="entry name" value="CADHERIN_1"/>
    <property type="match status" value="3"/>
</dbReference>
<evidence type="ECO:0000256" key="4">
    <source>
        <dbReference type="ARBA" id="ARBA00022692"/>
    </source>
</evidence>
<dbReference type="FunFam" id="2.60.40.60:FF:000033">
    <property type="entry name" value="FAT atypical cadherin 1"/>
    <property type="match status" value="1"/>
</dbReference>
<dbReference type="Pfam" id="PF00028">
    <property type="entry name" value="Cadherin"/>
    <property type="match status" value="11"/>
</dbReference>
<evidence type="ECO:0000313" key="17">
    <source>
        <dbReference type="EMBL" id="CAG9126904.1"/>
    </source>
</evidence>
<dbReference type="FunFam" id="2.60.40.60:FF:000118">
    <property type="entry name" value="protocadherin Fat 4"/>
    <property type="match status" value="1"/>
</dbReference>
<feature type="transmembrane region" description="Helical" evidence="15">
    <location>
        <begin position="1771"/>
        <end position="1793"/>
    </location>
</feature>
<name>A0A8S4FHZ0_PLUXY</name>
<feature type="domain" description="Cadherin" evidence="16">
    <location>
        <begin position="1431"/>
        <end position="1547"/>
    </location>
</feature>
<keyword evidence="8" id="KW-0130">Cell adhesion</keyword>
<evidence type="ECO:0000256" key="3">
    <source>
        <dbReference type="ARBA" id="ARBA00022536"/>
    </source>
</evidence>
<dbReference type="GO" id="GO:0007156">
    <property type="term" value="P:homophilic cell adhesion via plasma membrane adhesion molecules"/>
    <property type="evidence" value="ECO:0007669"/>
    <property type="project" value="InterPro"/>
</dbReference>
<organism evidence="17 18">
    <name type="scientific">Plutella xylostella</name>
    <name type="common">Diamondback moth</name>
    <name type="synonym">Plutella maculipennis</name>
    <dbReference type="NCBI Taxonomy" id="51655"/>
    <lineage>
        <taxon>Eukaryota</taxon>
        <taxon>Metazoa</taxon>
        <taxon>Ecdysozoa</taxon>
        <taxon>Arthropoda</taxon>
        <taxon>Hexapoda</taxon>
        <taxon>Insecta</taxon>
        <taxon>Pterygota</taxon>
        <taxon>Neoptera</taxon>
        <taxon>Endopterygota</taxon>
        <taxon>Lepidoptera</taxon>
        <taxon>Glossata</taxon>
        <taxon>Ditrysia</taxon>
        <taxon>Yponomeutoidea</taxon>
        <taxon>Plutellidae</taxon>
        <taxon>Plutella</taxon>
    </lineage>
</organism>
<dbReference type="Gene3D" id="2.60.40.60">
    <property type="entry name" value="Cadherins"/>
    <property type="match status" value="14"/>
</dbReference>
<feature type="domain" description="Cadherin" evidence="16">
    <location>
        <begin position="1548"/>
        <end position="1677"/>
    </location>
</feature>
<dbReference type="SUPFAM" id="SSF49313">
    <property type="entry name" value="Cadherin-like"/>
    <property type="match status" value="14"/>
</dbReference>
<dbReference type="InterPro" id="IPR015919">
    <property type="entry name" value="Cadherin-like_sf"/>
</dbReference>
<keyword evidence="12" id="KW-0325">Glycoprotein</keyword>
<evidence type="ECO:0000256" key="15">
    <source>
        <dbReference type="SAM" id="Phobius"/>
    </source>
</evidence>
<dbReference type="CDD" id="cd11304">
    <property type="entry name" value="Cadherin_repeat"/>
    <property type="match status" value="14"/>
</dbReference>
<dbReference type="FunFam" id="2.60.40.60:FF:000039">
    <property type="entry name" value="FAT atypical cadherin 3"/>
    <property type="match status" value="1"/>
</dbReference>
<keyword evidence="2" id="KW-1003">Cell membrane</keyword>
<keyword evidence="10 15" id="KW-0472">Membrane</keyword>
<dbReference type="Proteomes" id="UP000653454">
    <property type="component" value="Unassembled WGS sequence"/>
</dbReference>
<feature type="domain" description="Cadherin" evidence="16">
    <location>
        <begin position="154"/>
        <end position="274"/>
    </location>
</feature>
<dbReference type="PROSITE" id="PS50268">
    <property type="entry name" value="CADHERIN_2"/>
    <property type="match status" value="14"/>
</dbReference>
<evidence type="ECO:0000313" key="18">
    <source>
        <dbReference type="Proteomes" id="UP000653454"/>
    </source>
</evidence>
<gene>
    <name evidence="17" type="ORF">PLXY2_LOCUS8749</name>
</gene>
<dbReference type="GO" id="GO:0048589">
    <property type="term" value="P:developmental growth"/>
    <property type="evidence" value="ECO:0007669"/>
    <property type="project" value="UniProtKB-ARBA"/>
</dbReference>
<dbReference type="GO" id="GO:0030154">
    <property type="term" value="P:cell differentiation"/>
    <property type="evidence" value="ECO:0007669"/>
    <property type="project" value="UniProtKB-ARBA"/>
</dbReference>
<comment type="caution">
    <text evidence="17">The sequence shown here is derived from an EMBL/GenBank/DDBJ whole genome shotgun (WGS) entry which is preliminary data.</text>
</comment>
<feature type="domain" description="Cadherin" evidence="16">
    <location>
        <begin position="858"/>
        <end position="981"/>
    </location>
</feature>
<dbReference type="PANTHER" id="PTHR24026:SF133">
    <property type="entry name" value="CADHERIN-RELATED FAMILY MEMBER 2"/>
    <property type="match status" value="1"/>
</dbReference>
<dbReference type="InterPro" id="IPR020894">
    <property type="entry name" value="Cadherin_CS"/>
</dbReference>
<evidence type="ECO:0000256" key="5">
    <source>
        <dbReference type="ARBA" id="ARBA00022729"/>
    </source>
</evidence>
<dbReference type="GO" id="GO:0048513">
    <property type="term" value="P:animal organ development"/>
    <property type="evidence" value="ECO:0007669"/>
    <property type="project" value="UniProtKB-ARBA"/>
</dbReference>
<feature type="domain" description="Cadherin" evidence="16">
    <location>
        <begin position="392"/>
        <end position="509"/>
    </location>
</feature>
<comment type="function">
    <text evidence="13">Cadherins are calcium-dependent cell adhesion proteins. They preferentially interact with themselves in a homophilic manner in connecting cells.</text>
</comment>
<dbReference type="InterPro" id="IPR002126">
    <property type="entry name" value="Cadherin-like_dom"/>
</dbReference>
<sequence>MGLIKMAEIIFQKRKAATVFSDPNPLVILLLLSICQYCASQVINRAPHFIPAVGDMSQFSILENTPVGTPVYQLKGIDPENGQLTYSISGQYFTVDPQTGVVTLAKPLDREKQATLEIIISITDEPVAETEPNTISLRRVIAVKDINDNAPIFINRPYIVNISEATPVGSDIEVSPTIIVTDKDEGVNAEIQVKCTTNEKGSDVEACSTFKVMTDKISPGIFQVRLVLKRALDFESRTAYIVSLEAKDISDNPLRAVASVAVTVSDVQDQPPVFVNGPYSATVPENTPEGTVIMDILARDGDTVNPRPVLLTLEGDTEDYFALESDENGKPMLITTDIPIDRESDTVMQNGGVYSFFIKATELINHEIPSDFTVSQVTIIVTDEDDHIPEFNKEVFDVSIPENIENGSPIPSLSIYVQDDDIGQNSKYDLRLKDVFNSEGVFDISTNHGEGRTPISIKVKDSSRLDYDVDDEEMRLFSFDIIASVNGKDLSSARVNIKLLDVNDNAPVFDMSSYKFSVHENATIGSKVGDITAMDKDYGIFGEIEYSLNGFGSNLFRTDKSKGGIYVGHTLDYENQKSFSLTLFAKDGGGKVSSTSVLVDVLDVNDNAPVFELAEYTRTIREGAMTFEPQLIIRAADIDGIDQGDGRIKYSIESDNSIANHGNVFSIDEDTGELKVVNKAESMDTPRGQYELVVRATDYGHPPLHNETRVYIRVGVPGNQRPTFKGNFHNYKYTTHQRVPDSTEDFTFELNPMNYKASIREDAGPGENVTLVIANDPDGLDDLLTYHIVSGSKDNFIINEKTGLVTVSNDANLDRDINSDKYEIIVSAVDSGVPIPETATTTIFVTIVDVNNKPPKFNVSESTTYISEKSKIGNTVTKLQAYDTDINSKLKYSIIEPIKALSKAGVQLQSNSNYDYKSLFRIDEDTGEIFVNGTLDYSQASIVILTVKVVDINGEVDKENQFAVIEHTIYIQPYADKNPQFTNTGWSSANPIIYQKVREEQPIGSTVLVLTAEDPISGHVISNFKVINSETGLLQVDPLSGQVVLTKHLDYEELKNPNLTVTVKAASNDGSKHSIAKIIVEVVNINDNPPMFDKELYKVSVLESIKHPEQILVVKATDADAVLTDVDKEKGFSDIRYAIRGENSELFTIDNVTGIIQIAPNKTLDRERQSVMRLELIAMDTPNGGSDRLKSSSIIFIDVLDVDDNTPAFEKTVYTAVVPENVPIGISVTTVTAVDPDEGIGGEILYEFLDEGEANGFFTIDQTTGEIRTNRDLTGRGRIEPYRLLVGATDGGGHTGDTSLQLYIGDVSANDGVPRFIRPAAEEVLQISENATIGSPVFQAVASDPDDPTQPSGQLYYSIQQNNADSKIFAIDAQTGIITTRQPLDREYKSSYTLVLEVWDRGQPQQHSARVATVNVTDVDDHKPRFIRSIDDSPYIMNVKEEVPIDTVVGTLEAIDEDVGENAAIDYAIKAGNDMGLFKLERTDENKGVIKVAATVDREMVARQVLTVKCYKYGSKPKLSKSYNRLDTSEIQVLIKINDIDDHLPEFESPNITIGVKLNVPIDTLIGKVKATDRDPEALPINYEIVNITFVSPIQKEYKNISQVVVLNNMTGELRIMKNLMQYADGIFRLVIRANNSDDPDRYGDVLVEVVVVRERDLLKLIWDTGATNVRSNLPTLMGKFDKVLTPLGLKLQIHDAAPLAASDRTLDFTKTGACFQFRKLDSGEALTPKAMKATIRSLGTEFQEILESSGVRNVSSCGISRQRHSAVQHALLGLAAILPLAAFIAALVLCCMHSSAKRRARQALLIHREPPPIGVAPSNISAPTRLYAEPLYST</sequence>
<feature type="domain" description="Cadherin" evidence="16">
    <location>
        <begin position="1319"/>
        <end position="1426"/>
    </location>
</feature>
<dbReference type="FunFam" id="2.60.40.60:FF:000168">
    <property type="entry name" value="Cadherin-related family member 2"/>
    <property type="match status" value="1"/>
</dbReference>
<dbReference type="GO" id="GO:0007163">
    <property type="term" value="P:establishment or maintenance of cell polarity"/>
    <property type="evidence" value="ECO:0007669"/>
    <property type="project" value="UniProtKB-ARBA"/>
</dbReference>
<evidence type="ECO:0000256" key="14">
    <source>
        <dbReference type="PROSITE-ProRule" id="PRU00043"/>
    </source>
</evidence>
<protein>
    <submittedName>
        <fullName evidence="17">(diamondback moth) hypothetical protein</fullName>
    </submittedName>
</protein>
<dbReference type="GO" id="GO:0008104">
    <property type="term" value="P:intracellular protein localization"/>
    <property type="evidence" value="ECO:0007669"/>
    <property type="project" value="UniProtKB-ARBA"/>
</dbReference>
<keyword evidence="3" id="KW-0245">EGF-like domain</keyword>
<evidence type="ECO:0000256" key="9">
    <source>
        <dbReference type="ARBA" id="ARBA00022989"/>
    </source>
</evidence>
<dbReference type="PRINTS" id="PR00205">
    <property type="entry name" value="CADHERIN"/>
</dbReference>
<feature type="domain" description="Cadherin" evidence="16">
    <location>
        <begin position="751"/>
        <end position="857"/>
    </location>
</feature>
<dbReference type="GO" id="GO:0001736">
    <property type="term" value="P:establishment of planar polarity"/>
    <property type="evidence" value="ECO:0007669"/>
    <property type="project" value="UniProtKB-ARBA"/>
</dbReference>
<feature type="domain" description="Cadherin" evidence="16">
    <location>
        <begin position="275"/>
        <end position="391"/>
    </location>
</feature>
<feature type="domain" description="Cadherin" evidence="16">
    <location>
        <begin position="53"/>
        <end position="153"/>
    </location>
</feature>
<dbReference type="PANTHER" id="PTHR24026">
    <property type="entry name" value="FAT ATYPICAL CADHERIN-RELATED"/>
    <property type="match status" value="1"/>
</dbReference>
<dbReference type="GO" id="GO:0005509">
    <property type="term" value="F:calcium ion binding"/>
    <property type="evidence" value="ECO:0007669"/>
    <property type="project" value="UniProtKB-UniRule"/>
</dbReference>
<keyword evidence="5" id="KW-0732">Signal</keyword>
<dbReference type="GO" id="GO:0005886">
    <property type="term" value="C:plasma membrane"/>
    <property type="evidence" value="ECO:0007669"/>
    <property type="project" value="UniProtKB-SubCell"/>
</dbReference>